<reference evidence="2" key="2">
    <citation type="submission" date="2020-07" db="EMBL/GenBank/DDBJ databases">
        <authorList>
            <consortium name="NCBI Pathogen Detection Project"/>
        </authorList>
    </citation>
    <scope>NUCLEOTIDE SEQUENCE</scope>
    <source>
        <strain evidence="2">C8</strain>
    </source>
</reference>
<accession>A0A8H9UWE6</accession>
<dbReference type="Proteomes" id="UP000859547">
    <property type="component" value="Unassembled WGS sequence"/>
</dbReference>
<dbReference type="InterPro" id="IPR008841">
    <property type="entry name" value="Siphovirus-type_tail_N"/>
</dbReference>
<feature type="domain" description="Siphovirus-type tail component RIFT-related" evidence="1">
    <location>
        <begin position="21"/>
        <end position="123"/>
    </location>
</feature>
<evidence type="ECO:0000313" key="2">
    <source>
        <dbReference type="EMBL" id="HAT4306753.1"/>
    </source>
</evidence>
<dbReference type="AlphaFoldDB" id="A0A8H9UWE6"/>
<dbReference type="Gene3D" id="2.40.30.200">
    <property type="match status" value="1"/>
</dbReference>
<comment type="caution">
    <text evidence="2">The sequence shown here is derived from an EMBL/GenBank/DDBJ whole genome shotgun (WGS) entry which is preliminary data.</text>
</comment>
<dbReference type="EMBL" id="DACTCB010000001">
    <property type="protein sequence ID" value="HAT4306753.1"/>
    <property type="molecule type" value="Genomic_DNA"/>
</dbReference>
<evidence type="ECO:0000259" key="1">
    <source>
        <dbReference type="Pfam" id="PF05709"/>
    </source>
</evidence>
<gene>
    <name evidence="2" type="ORF">I9080_000509</name>
</gene>
<name>A0A8H9UWE6_CLOPF</name>
<dbReference type="NCBIfam" id="TIGR01633">
    <property type="entry name" value="phi3626_gp14_N"/>
    <property type="match status" value="1"/>
</dbReference>
<dbReference type="InterPro" id="IPR006520">
    <property type="entry name" value="Dit_BPSPP_N"/>
</dbReference>
<sequence>MFYFIFNNKKNTDLGIKVVKRPNIPIPERNIELKSLKGRDGSLTRDYKTYNDIKISVSLNFISGENDFINKGAKIADWLYNITDNKLIFSDNDKFYYKVKKIECKDIERSLKVIGKFTVTFVCDPYKYYIDNNEVQITNSSEINSPMLVVDSEPLISISGSGNINLIINDKRIVLENVEEILTINSSILECYKEKENLNYKMSGEFPILKRGKNIINVEGNVKNIKIKPNWRRL</sequence>
<dbReference type="Pfam" id="PF05709">
    <property type="entry name" value="Sipho_tail"/>
    <property type="match status" value="1"/>
</dbReference>
<proteinExistence type="predicted"/>
<reference evidence="2" key="1">
    <citation type="journal article" date="2018" name="Genome Biol.">
        <title>SKESA: strategic k-mer extension for scrupulous assemblies.</title>
        <authorList>
            <person name="Souvorov A."/>
            <person name="Agarwala R."/>
            <person name="Lipman D.J."/>
        </authorList>
    </citation>
    <scope>NUCLEOTIDE SEQUENCE</scope>
    <source>
        <strain evidence="2">C8</strain>
    </source>
</reference>
<organism evidence="2">
    <name type="scientific">Clostridium perfringens</name>
    <dbReference type="NCBI Taxonomy" id="1502"/>
    <lineage>
        <taxon>Bacteria</taxon>
        <taxon>Bacillati</taxon>
        <taxon>Bacillota</taxon>
        <taxon>Clostridia</taxon>
        <taxon>Eubacteriales</taxon>
        <taxon>Clostridiaceae</taxon>
        <taxon>Clostridium</taxon>
    </lineage>
</organism>
<protein>
    <submittedName>
        <fullName evidence="2">Phage tail protein</fullName>
    </submittedName>
</protein>